<proteinExistence type="predicted"/>
<name>A0ABX7SJZ2_9CAUL</name>
<dbReference type="RefSeq" id="WP_207824915.1">
    <property type="nucleotide sequence ID" value="NZ_CP062006.1"/>
</dbReference>
<organism evidence="1 2">
    <name type="scientific">Brevundimonas pondensis</name>
    <dbReference type="NCBI Taxonomy" id="2774189"/>
    <lineage>
        <taxon>Bacteria</taxon>
        <taxon>Pseudomonadati</taxon>
        <taxon>Pseudomonadota</taxon>
        <taxon>Alphaproteobacteria</taxon>
        <taxon>Caulobacterales</taxon>
        <taxon>Caulobacteraceae</taxon>
        <taxon>Brevundimonas</taxon>
    </lineage>
</organism>
<reference evidence="1 2" key="1">
    <citation type="submission" date="2020-09" db="EMBL/GenBank/DDBJ databases">
        <title>Brevundimonas sp. LVF1 isolated from an oligotrophic pond in Goettingen, Germany.</title>
        <authorList>
            <person name="Friedrich I."/>
            <person name="Klassen A."/>
            <person name="Neubauer H."/>
            <person name="Schneider D."/>
            <person name="Hertel R."/>
            <person name="Daniel R."/>
        </authorList>
    </citation>
    <scope>NUCLEOTIDE SEQUENCE [LARGE SCALE GENOMIC DNA]</scope>
    <source>
        <strain evidence="1 2">LVF1</strain>
    </source>
</reference>
<accession>A0ABX7SJZ2</accession>
<protein>
    <recommendedName>
        <fullName evidence="3">SGNH/GDSL hydrolase family protein</fullName>
    </recommendedName>
</protein>
<sequence>MIDRPELFILGDSHTTAIARAFKTRGGLVADRQVFVSRYQAAKGETIIEGITHAEGVSMFQGAARNAVLVSTIGGNQFNAFGMIQHPEPFDFYEPDVPTEDLLPGACIIPQRTMEATFRKLLGVRDVELLKMYRKSGPGRVFVLAPPPPKEDDEFVRTKSESLFRDNGIEEAGVTPAIVRLKLWAVQVRMMREIFAPLKIDVIAPPAKALTAVGFLAPEFYGKDATHANKEYGEMVLNLLDMVLPRKPIA</sequence>
<evidence type="ECO:0008006" key="3">
    <source>
        <dbReference type="Google" id="ProtNLM"/>
    </source>
</evidence>
<dbReference type="EMBL" id="CP062006">
    <property type="protein sequence ID" value="QTC88014.1"/>
    <property type="molecule type" value="Genomic_DNA"/>
</dbReference>
<dbReference type="Proteomes" id="UP000663942">
    <property type="component" value="Chromosome"/>
</dbReference>
<gene>
    <name evidence="1" type="ORF">IFE19_00980</name>
</gene>
<evidence type="ECO:0000313" key="1">
    <source>
        <dbReference type="EMBL" id="QTC88014.1"/>
    </source>
</evidence>
<evidence type="ECO:0000313" key="2">
    <source>
        <dbReference type="Proteomes" id="UP000663942"/>
    </source>
</evidence>
<keyword evidence="2" id="KW-1185">Reference proteome</keyword>